<dbReference type="AlphaFoldDB" id="A0A7C3FYM6"/>
<keyword evidence="1" id="KW-0175">Coiled coil</keyword>
<dbReference type="EMBL" id="DRMN01000082">
    <property type="protein sequence ID" value="HFB54510.1"/>
    <property type="molecule type" value="Genomic_DNA"/>
</dbReference>
<accession>A0A7C3FYM6</accession>
<dbReference type="InterPro" id="IPR009579">
    <property type="entry name" value="DUF1192"/>
</dbReference>
<evidence type="ECO:0000313" key="2">
    <source>
        <dbReference type="EMBL" id="HFB54510.1"/>
    </source>
</evidence>
<evidence type="ECO:0000256" key="1">
    <source>
        <dbReference type="SAM" id="Coils"/>
    </source>
</evidence>
<dbReference type="Pfam" id="PF06698">
    <property type="entry name" value="DUF1192"/>
    <property type="match status" value="1"/>
</dbReference>
<reference evidence="2" key="1">
    <citation type="journal article" date="2020" name="mSystems">
        <title>Genome- and Community-Level Interaction Insights into Carbon Utilization and Element Cycling Functions of Hydrothermarchaeota in Hydrothermal Sediment.</title>
        <authorList>
            <person name="Zhou Z."/>
            <person name="Liu Y."/>
            <person name="Xu W."/>
            <person name="Pan J."/>
            <person name="Luo Z.H."/>
            <person name="Li M."/>
        </authorList>
    </citation>
    <scope>NUCLEOTIDE SEQUENCE [LARGE SCALE GENOMIC DNA]</scope>
    <source>
        <strain evidence="2">HyVt-489</strain>
    </source>
</reference>
<sequence>MDDQALRKCGNEFRVGEDLYGASVEQLRERMDILKAEYARVERALHKKAAELDAAEVFFKKT</sequence>
<protein>
    <submittedName>
        <fullName evidence="2">DUF1192 domain-containing protein</fullName>
    </submittedName>
</protein>
<name>A0A7C3FYM6_9PROT</name>
<dbReference type="Proteomes" id="UP000886042">
    <property type="component" value="Unassembled WGS sequence"/>
</dbReference>
<comment type="caution">
    <text evidence="2">The sequence shown here is derived from an EMBL/GenBank/DDBJ whole genome shotgun (WGS) entry which is preliminary data.</text>
</comment>
<proteinExistence type="predicted"/>
<gene>
    <name evidence="2" type="ORF">ENJ46_01180</name>
</gene>
<feature type="coiled-coil region" evidence="1">
    <location>
        <begin position="24"/>
        <end position="51"/>
    </location>
</feature>
<organism evidence="2">
    <name type="scientific">Hellea balneolensis</name>
    <dbReference type="NCBI Taxonomy" id="287478"/>
    <lineage>
        <taxon>Bacteria</taxon>
        <taxon>Pseudomonadati</taxon>
        <taxon>Pseudomonadota</taxon>
        <taxon>Alphaproteobacteria</taxon>
        <taxon>Maricaulales</taxon>
        <taxon>Robiginitomaculaceae</taxon>
        <taxon>Hellea</taxon>
    </lineage>
</organism>